<dbReference type="SUPFAM" id="SSF52980">
    <property type="entry name" value="Restriction endonuclease-like"/>
    <property type="match status" value="1"/>
</dbReference>
<dbReference type="EMBL" id="JAQOSP010000147">
    <property type="protein sequence ID" value="MDJ1172198.1"/>
    <property type="molecule type" value="Genomic_DNA"/>
</dbReference>
<keyword evidence="2" id="KW-0378">Hydrolase</keyword>
<dbReference type="Pfam" id="PF05685">
    <property type="entry name" value="Uma2"/>
    <property type="match status" value="1"/>
</dbReference>
<dbReference type="CDD" id="cd06260">
    <property type="entry name" value="DUF820-like"/>
    <property type="match status" value="1"/>
</dbReference>
<evidence type="ECO:0000313" key="2">
    <source>
        <dbReference type="EMBL" id="MDJ1172198.1"/>
    </source>
</evidence>
<dbReference type="PANTHER" id="PTHR34107">
    <property type="entry name" value="SLL0198 PROTEIN-RELATED"/>
    <property type="match status" value="1"/>
</dbReference>
<keyword evidence="2" id="KW-0255">Endonuclease</keyword>
<keyword evidence="3" id="KW-1185">Reference proteome</keyword>
<dbReference type="PANTHER" id="PTHR34107:SF7">
    <property type="entry name" value="SLR2092 PROTEIN"/>
    <property type="match status" value="1"/>
</dbReference>
<evidence type="ECO:0000313" key="3">
    <source>
        <dbReference type="Proteomes" id="UP001235303"/>
    </source>
</evidence>
<protein>
    <submittedName>
        <fullName evidence="2">Uma2 family endonuclease</fullName>
    </submittedName>
</protein>
<dbReference type="Proteomes" id="UP001235303">
    <property type="component" value="Unassembled WGS sequence"/>
</dbReference>
<sequence length="204" mass="23007">MVQTPAKLETETLLLTLPTTLKLYVTQAQFEALAASNRDLRLERTAKGELIVNPPTGWETGKRNFSIIGQLGRWYEENGNLGKAFGSSTGFILLNSAIRSPDACWISQERWDTLTDEQKGTFPNICPDFVVELRSKSDTLKSLQEKMQEYMENGARLGWLVDPQNRTVEVYRVGLEVEILSNPTELSGEEVLPGFVLDLRRVWG</sequence>
<feature type="domain" description="Putative restriction endonuclease" evidence="1">
    <location>
        <begin position="28"/>
        <end position="199"/>
    </location>
</feature>
<accession>A0ABT7AZ57</accession>
<name>A0ABT7AZ57_9CYAN</name>
<evidence type="ECO:0000259" key="1">
    <source>
        <dbReference type="Pfam" id="PF05685"/>
    </source>
</evidence>
<proteinExistence type="predicted"/>
<comment type="caution">
    <text evidence="2">The sequence shown here is derived from an EMBL/GenBank/DDBJ whole genome shotgun (WGS) entry which is preliminary data.</text>
</comment>
<keyword evidence="2" id="KW-0540">Nuclease</keyword>
<reference evidence="2 3" key="1">
    <citation type="submission" date="2023-01" db="EMBL/GenBank/DDBJ databases">
        <title>Novel diversity within Roseofilum (Cyanobacteria; Desertifilaceae) from marine benthic mats with descriptions of four novel species.</title>
        <authorList>
            <person name="Wang Y."/>
            <person name="Berthold D.E."/>
            <person name="Hu J."/>
            <person name="Lefler F.W."/>
            <person name="Laughinghouse H.D. IV."/>
        </authorList>
    </citation>
    <scope>NUCLEOTIDE SEQUENCE [LARGE SCALE GENOMIC DNA]</scope>
    <source>
        <strain evidence="2 3">BLCC-M154</strain>
    </source>
</reference>
<organism evidence="2 3">
    <name type="scientific">Roseofilum acuticapitatum BLCC-M154</name>
    <dbReference type="NCBI Taxonomy" id="3022444"/>
    <lineage>
        <taxon>Bacteria</taxon>
        <taxon>Bacillati</taxon>
        <taxon>Cyanobacteriota</taxon>
        <taxon>Cyanophyceae</taxon>
        <taxon>Desertifilales</taxon>
        <taxon>Desertifilaceae</taxon>
        <taxon>Roseofilum</taxon>
        <taxon>Roseofilum acuticapitatum</taxon>
    </lineage>
</organism>
<dbReference type="InterPro" id="IPR011335">
    <property type="entry name" value="Restrct_endonuc-II-like"/>
</dbReference>
<dbReference type="InterPro" id="IPR008538">
    <property type="entry name" value="Uma2"/>
</dbReference>
<dbReference type="InterPro" id="IPR012296">
    <property type="entry name" value="Nuclease_put_TT1808"/>
</dbReference>
<gene>
    <name evidence="2" type="ORF">PMG71_22470</name>
</gene>
<dbReference type="RefSeq" id="WP_283755951.1">
    <property type="nucleotide sequence ID" value="NZ_JAQOSP010000147.1"/>
</dbReference>
<dbReference type="GO" id="GO:0004519">
    <property type="term" value="F:endonuclease activity"/>
    <property type="evidence" value="ECO:0007669"/>
    <property type="project" value="UniProtKB-KW"/>
</dbReference>
<dbReference type="Gene3D" id="3.90.1570.10">
    <property type="entry name" value="tt1808, chain A"/>
    <property type="match status" value="1"/>
</dbReference>